<sequence>HYNAAQLFLSSPASMLVTEARTEPLQLLPASSLAGSMKPEPSQSPPRLLETLSEARRVRNEAERQYRAAQASRGSCDAVFDILKDRATDRVPVSRLLGVVEAAGIQLSDPRLRQCVASIRERQKRAVMCDEEARNSFFLDRAAFAEVARASIALMLQVLRKDFVLPDFQEFTGELAAIFERCRANTEGRVANCIPQLARADPARWGAAVCTVDGQRAGFGDHQSVSKPLNYALAMTEAGSDRVHQFVGYEPSGISFNSIALNSENKPHNPMINSGAIAVCSLLARGQRLADRFDYVLRQYLRMSAGERLGFSNSTFLSERESSDRNYAIGYYMRENGCFPPDTDLRETLDFYLQLCALEATCDSAAVIAATLANGGVCPLTGDPVLSAEAVRDTLSLMHSCGLYDYSGQFAFKCGLPAKSGVSGAILLVIPGLMGIALWSPPLDRQGNSCRGIQFCRELVARFSLHNFDSTVRRRPDRADSRRRLTETQSAEIVGLLFAASNNDVTALRGAFLKGLCMDQADYDGRTALHVAAAEGHAEAVQFLLVTCGVAVGPRDRWGFTPLNDAERFGRTEVAELLRAAAVAAAVEESDEAEVGGKEEAAAELSDTTVEVESETGTPSAAVEAEVLMPSTASIDWPDKL</sequence>
<dbReference type="NCBIfam" id="TIGR03814">
    <property type="entry name" value="Gln_ase"/>
    <property type="match status" value="1"/>
</dbReference>
<dbReference type="GO" id="GO:0006543">
    <property type="term" value="P:L-glutamine catabolic process"/>
    <property type="evidence" value="ECO:0007669"/>
    <property type="project" value="TreeGrafter"/>
</dbReference>
<dbReference type="InterPro" id="IPR012338">
    <property type="entry name" value="Beta-lactam/transpept-like"/>
</dbReference>
<feature type="region of interest" description="Disordered" evidence="9">
    <location>
        <begin position="590"/>
        <end position="641"/>
    </location>
</feature>
<dbReference type="Pfam" id="PF04960">
    <property type="entry name" value="Glutaminase"/>
    <property type="match status" value="1"/>
</dbReference>
<dbReference type="Gene3D" id="3.40.710.10">
    <property type="entry name" value="DD-peptidase/beta-lactamase superfamily"/>
    <property type="match status" value="1"/>
</dbReference>
<evidence type="ECO:0000256" key="6">
    <source>
        <dbReference type="ARBA" id="ARBA00023043"/>
    </source>
</evidence>
<keyword evidence="4" id="KW-0677">Repeat</keyword>
<dbReference type="GO" id="GO:0004359">
    <property type="term" value="F:glutaminase activity"/>
    <property type="evidence" value="ECO:0007669"/>
    <property type="project" value="UniProtKB-EC"/>
</dbReference>
<dbReference type="EC" id="3.5.1.2" evidence="3"/>
<evidence type="ECO:0000256" key="4">
    <source>
        <dbReference type="ARBA" id="ARBA00022737"/>
    </source>
</evidence>
<feature type="compositionally biased region" description="Polar residues" evidence="9">
    <location>
        <begin position="606"/>
        <end position="619"/>
    </location>
</feature>
<evidence type="ECO:0000256" key="8">
    <source>
        <dbReference type="PROSITE-ProRule" id="PRU00023"/>
    </source>
</evidence>
<dbReference type="PANTHER" id="PTHR12544">
    <property type="entry name" value="GLUTAMINASE"/>
    <property type="match status" value="1"/>
</dbReference>
<dbReference type="GO" id="GO:0006537">
    <property type="term" value="P:glutamate biosynthetic process"/>
    <property type="evidence" value="ECO:0007669"/>
    <property type="project" value="TreeGrafter"/>
</dbReference>
<comment type="subunit">
    <text evidence="2">Homotetramer.</text>
</comment>
<proteinExistence type="inferred from homology"/>
<evidence type="ECO:0000313" key="12">
    <source>
        <dbReference type="Proteomes" id="UP000215902"/>
    </source>
</evidence>
<dbReference type="OrthoDB" id="9995210at2759"/>
<dbReference type="PROSITE" id="PS50297">
    <property type="entry name" value="ANK_REP_REGION"/>
    <property type="match status" value="1"/>
</dbReference>
<evidence type="ECO:0000313" key="11">
    <source>
        <dbReference type="EMBL" id="PAA75895.1"/>
    </source>
</evidence>
<dbReference type="FunFam" id="3.40.710.10:FF:000005">
    <property type="entry name" value="Glutaminase"/>
    <property type="match status" value="1"/>
</dbReference>
<gene>
    <name evidence="11" type="ORF">BOX15_Mlig006689g1</name>
</gene>
<dbReference type="HAMAP" id="MF_00313">
    <property type="entry name" value="Glutaminase"/>
    <property type="match status" value="1"/>
</dbReference>
<dbReference type="Gene3D" id="1.25.40.20">
    <property type="entry name" value="Ankyrin repeat-containing domain"/>
    <property type="match status" value="1"/>
</dbReference>
<keyword evidence="12" id="KW-1185">Reference proteome</keyword>
<comment type="caution">
    <text evidence="11">The sequence shown here is derived from an EMBL/GenBank/DDBJ whole genome shotgun (WGS) entry which is preliminary data.</text>
</comment>
<dbReference type="STRING" id="282301.A0A267FQ30"/>
<evidence type="ECO:0000256" key="7">
    <source>
        <dbReference type="ARBA" id="ARBA00049534"/>
    </source>
</evidence>
<feature type="non-terminal residue" evidence="11">
    <location>
        <position position="1"/>
    </location>
</feature>
<evidence type="ECO:0000256" key="9">
    <source>
        <dbReference type="SAM" id="MobiDB-lite"/>
    </source>
</evidence>
<dbReference type="PANTHER" id="PTHR12544:SF29">
    <property type="entry name" value="GLUTAMINASE"/>
    <property type="match status" value="1"/>
</dbReference>
<organism evidence="11 12">
    <name type="scientific">Macrostomum lignano</name>
    <dbReference type="NCBI Taxonomy" id="282301"/>
    <lineage>
        <taxon>Eukaryota</taxon>
        <taxon>Metazoa</taxon>
        <taxon>Spiralia</taxon>
        <taxon>Lophotrochozoa</taxon>
        <taxon>Platyhelminthes</taxon>
        <taxon>Rhabditophora</taxon>
        <taxon>Macrostomorpha</taxon>
        <taxon>Macrostomida</taxon>
        <taxon>Macrostomidae</taxon>
        <taxon>Macrostomum</taxon>
    </lineage>
</organism>
<evidence type="ECO:0000256" key="2">
    <source>
        <dbReference type="ARBA" id="ARBA00011881"/>
    </source>
</evidence>
<comment type="similarity">
    <text evidence="1">Belongs to the glutaminase family.</text>
</comment>
<keyword evidence="5" id="KW-0378">Hydrolase</keyword>
<dbReference type="InterPro" id="IPR002110">
    <property type="entry name" value="Ankyrin_rpt"/>
</dbReference>
<dbReference type="AlphaFoldDB" id="A0A267FQ30"/>
<feature type="repeat" description="ANK" evidence="8">
    <location>
        <begin position="524"/>
        <end position="557"/>
    </location>
</feature>
<reference evidence="11 12" key="1">
    <citation type="submission" date="2017-06" db="EMBL/GenBank/DDBJ databases">
        <title>A platform for efficient transgenesis in Macrostomum lignano, a flatworm model organism for stem cell research.</title>
        <authorList>
            <person name="Berezikov E."/>
        </authorList>
    </citation>
    <scope>NUCLEOTIDE SEQUENCE [LARGE SCALE GENOMIC DNA]</scope>
    <source>
        <strain evidence="11">DV1</strain>
        <tissue evidence="11">Whole organism</tissue>
    </source>
</reference>
<dbReference type="SUPFAM" id="SSF48403">
    <property type="entry name" value="Ankyrin repeat"/>
    <property type="match status" value="1"/>
</dbReference>
<dbReference type="InterPro" id="IPR015868">
    <property type="entry name" value="Glutaminase"/>
</dbReference>
<evidence type="ECO:0000256" key="1">
    <source>
        <dbReference type="ARBA" id="ARBA00011076"/>
    </source>
</evidence>
<keyword evidence="6 8" id="KW-0040">ANK repeat</keyword>
<dbReference type="SUPFAM" id="SSF56601">
    <property type="entry name" value="beta-lactamase/transpeptidase-like"/>
    <property type="match status" value="1"/>
</dbReference>
<dbReference type="EMBL" id="NIVC01000857">
    <property type="protein sequence ID" value="PAA75895.1"/>
    <property type="molecule type" value="Genomic_DNA"/>
</dbReference>
<dbReference type="InterPro" id="IPR036770">
    <property type="entry name" value="Ankyrin_rpt-contain_sf"/>
</dbReference>
<dbReference type="InterPro" id="IPR041541">
    <property type="entry name" value="Glutaminase_EF-hand"/>
</dbReference>
<accession>A0A267FQ30</accession>
<protein>
    <recommendedName>
        <fullName evidence="3">glutaminase</fullName>
        <ecNumber evidence="3">3.5.1.2</ecNumber>
    </recommendedName>
</protein>
<dbReference type="PROSITE" id="PS50088">
    <property type="entry name" value="ANK_REPEAT"/>
    <property type="match status" value="1"/>
</dbReference>
<comment type="catalytic activity">
    <reaction evidence="7">
        <text>L-glutamine + H2O = L-glutamate + NH4(+)</text>
        <dbReference type="Rhea" id="RHEA:15889"/>
        <dbReference type="ChEBI" id="CHEBI:15377"/>
        <dbReference type="ChEBI" id="CHEBI:28938"/>
        <dbReference type="ChEBI" id="CHEBI:29985"/>
        <dbReference type="ChEBI" id="CHEBI:58359"/>
        <dbReference type="EC" id="3.5.1.2"/>
    </reaction>
</comment>
<dbReference type="Pfam" id="PF17959">
    <property type="entry name" value="EF-hand_14"/>
    <property type="match status" value="1"/>
</dbReference>
<feature type="domain" description="Glutaminase EF-hand" evidence="10">
    <location>
        <begin position="77"/>
        <end position="166"/>
    </location>
</feature>
<evidence type="ECO:0000256" key="5">
    <source>
        <dbReference type="ARBA" id="ARBA00022801"/>
    </source>
</evidence>
<dbReference type="Pfam" id="PF12796">
    <property type="entry name" value="Ank_2"/>
    <property type="match status" value="1"/>
</dbReference>
<name>A0A267FQ30_9PLAT</name>
<evidence type="ECO:0000256" key="3">
    <source>
        <dbReference type="ARBA" id="ARBA00012918"/>
    </source>
</evidence>
<dbReference type="Proteomes" id="UP000215902">
    <property type="component" value="Unassembled WGS sequence"/>
</dbReference>
<dbReference type="FunFam" id="1.25.40.20:FF:000069">
    <property type="entry name" value="Glutaminase, isoform E"/>
    <property type="match status" value="1"/>
</dbReference>
<dbReference type="Gene3D" id="1.10.238.210">
    <property type="match status" value="1"/>
</dbReference>
<evidence type="ECO:0000259" key="10">
    <source>
        <dbReference type="Pfam" id="PF17959"/>
    </source>
</evidence>